<protein>
    <recommendedName>
        <fullName evidence="6">Lysophospholipase</fullName>
        <ecNumber evidence="6">3.1.1.5</ecNumber>
    </recommendedName>
</protein>
<dbReference type="EMBL" id="JAVRRL010000015">
    <property type="protein sequence ID" value="KAK5114850.1"/>
    <property type="molecule type" value="Genomic_DNA"/>
</dbReference>
<evidence type="ECO:0000256" key="7">
    <source>
        <dbReference type="SAM" id="MobiDB-lite"/>
    </source>
</evidence>
<comment type="similarity">
    <text evidence="1 6">Belongs to the lysophospholipase family.</text>
</comment>
<evidence type="ECO:0000256" key="5">
    <source>
        <dbReference type="PROSITE-ProRule" id="PRU00555"/>
    </source>
</evidence>
<sequence length="756" mass="84209">MPLVGPGHTSETTAQLQYEQDIYDKQHSETPLDSTDDITTDMENKARISGGNGNDGSDNGKPETPQQQRPGFRERIKNMVKDAFPEAITDVKIMGGMAALESRVAREMQDPKLFPEIERVAHVRRGVELCPEELTFLDRRKVRARDNLARYLGLQPEDVDPRDVPTVAFGGSGGGFRAMIGCLGYCRQMQHAGLWDCLTYVSGVSGSCWSLAAYYTFGHTSFDRVIDHCKQRFSPHHPLSGEAIRTILSSPGGARITLGPLIQKSKSGLQTVAMDLYAVFTTGWIFFQNDPATHPGRNIHGDRVAGYQRSWYRYSTAREYTDSGAEPMPIMTAIRHERPWKDWKDKEHPFDCANHAEGDHKEADEAWFQWYEMSPYEIGCDEVEAWVPTWGFGRPFKEGKSTMQLPEQSLALLLGLCTSAPAGPLTSYISTISRNLPTNFLGNSIHALANRIAKFWGKQGTEEFQEHHPLHACNEHNFMYHYTHVEPGQGRPPGLENSPRIHLIDSGMDNNCPTYVLLHPGRQADIIINMDASSDVQKDTFPERVDQIGSRRGLKFKKRHDIKPGEDPKDPNRFNGLYAQIYDGIPCERPATVVDSYGRNVTNPPAPVHERECKMIYMPLLPNAKAVPDFDPSTAKFSGSYNLVWTAEQIETLVKVCVQNFEDGQDVIKDTMRSAWLWKRDERLGRGTNGPTMPQESALSNVAVQNYAPPIAQVSTGAAQLAGTNGDATGEQMSGSGVEPRWNTAVGATIAPQTTL</sequence>
<evidence type="ECO:0000313" key="10">
    <source>
        <dbReference type="Proteomes" id="UP001310890"/>
    </source>
</evidence>
<dbReference type="InterPro" id="IPR016035">
    <property type="entry name" value="Acyl_Trfase/lysoPLipase"/>
</dbReference>
<evidence type="ECO:0000256" key="2">
    <source>
        <dbReference type="ARBA" id="ARBA00022801"/>
    </source>
</evidence>
<dbReference type="GO" id="GO:0004622">
    <property type="term" value="F:phosphatidylcholine lysophospholipase activity"/>
    <property type="evidence" value="ECO:0007669"/>
    <property type="project" value="UniProtKB-EC"/>
</dbReference>
<feature type="compositionally biased region" description="Polar residues" evidence="7">
    <location>
        <begin position="722"/>
        <end position="735"/>
    </location>
</feature>
<dbReference type="PANTHER" id="PTHR10728">
    <property type="entry name" value="CYTOSOLIC PHOSPHOLIPASE A2"/>
    <property type="match status" value="1"/>
</dbReference>
<dbReference type="GO" id="GO:0005829">
    <property type="term" value="C:cytosol"/>
    <property type="evidence" value="ECO:0007669"/>
    <property type="project" value="TreeGrafter"/>
</dbReference>
<feature type="compositionally biased region" description="Polar residues" evidence="7">
    <location>
        <begin position="9"/>
        <end position="18"/>
    </location>
</feature>
<dbReference type="SUPFAM" id="SSF52151">
    <property type="entry name" value="FabD/lysophospholipase-like"/>
    <property type="match status" value="1"/>
</dbReference>
<feature type="region of interest" description="Disordered" evidence="7">
    <location>
        <begin position="722"/>
        <end position="756"/>
    </location>
</feature>
<dbReference type="EC" id="3.1.1.5" evidence="6"/>
<dbReference type="AlphaFoldDB" id="A0AAN7TMU4"/>
<evidence type="ECO:0000256" key="3">
    <source>
        <dbReference type="ARBA" id="ARBA00022963"/>
    </source>
</evidence>
<organism evidence="9 10">
    <name type="scientific">Meristemomyces frigidus</name>
    <dbReference type="NCBI Taxonomy" id="1508187"/>
    <lineage>
        <taxon>Eukaryota</taxon>
        <taxon>Fungi</taxon>
        <taxon>Dikarya</taxon>
        <taxon>Ascomycota</taxon>
        <taxon>Pezizomycotina</taxon>
        <taxon>Dothideomycetes</taxon>
        <taxon>Dothideomycetidae</taxon>
        <taxon>Mycosphaerellales</taxon>
        <taxon>Teratosphaeriaceae</taxon>
        <taxon>Meristemomyces</taxon>
    </lineage>
</organism>
<comment type="catalytic activity">
    <reaction evidence="6">
        <text>a 1-acyl-sn-glycero-3-phosphocholine + H2O = sn-glycerol 3-phosphocholine + a fatty acid + H(+)</text>
        <dbReference type="Rhea" id="RHEA:15177"/>
        <dbReference type="ChEBI" id="CHEBI:15377"/>
        <dbReference type="ChEBI" id="CHEBI:15378"/>
        <dbReference type="ChEBI" id="CHEBI:16870"/>
        <dbReference type="ChEBI" id="CHEBI:28868"/>
        <dbReference type="ChEBI" id="CHEBI:58168"/>
        <dbReference type="EC" id="3.1.1.5"/>
    </reaction>
</comment>
<comment type="caution">
    <text evidence="9">The sequence shown here is derived from an EMBL/GenBank/DDBJ whole genome shotgun (WGS) entry which is preliminary data.</text>
</comment>
<accession>A0AAN7TMU4</accession>
<keyword evidence="2 5" id="KW-0378">Hydrolase</keyword>
<evidence type="ECO:0000256" key="1">
    <source>
        <dbReference type="ARBA" id="ARBA00008780"/>
    </source>
</evidence>
<gene>
    <name evidence="9" type="ORF">LTR62_002007</name>
</gene>
<reference evidence="9" key="1">
    <citation type="submission" date="2023-08" db="EMBL/GenBank/DDBJ databases">
        <title>Black Yeasts Isolated from many extreme environments.</title>
        <authorList>
            <person name="Coleine C."/>
            <person name="Stajich J.E."/>
            <person name="Selbmann L."/>
        </authorList>
    </citation>
    <scope>NUCLEOTIDE SEQUENCE</scope>
    <source>
        <strain evidence="9">CCFEE 5401</strain>
    </source>
</reference>
<dbReference type="Proteomes" id="UP001310890">
    <property type="component" value="Unassembled WGS sequence"/>
</dbReference>
<evidence type="ECO:0000256" key="4">
    <source>
        <dbReference type="ARBA" id="ARBA00023098"/>
    </source>
</evidence>
<dbReference type="PANTHER" id="PTHR10728:SF40">
    <property type="entry name" value="PATATIN FAMILY PROTEIN"/>
    <property type="match status" value="1"/>
</dbReference>
<dbReference type="GO" id="GO:0046475">
    <property type="term" value="P:glycerophospholipid catabolic process"/>
    <property type="evidence" value="ECO:0007669"/>
    <property type="project" value="TreeGrafter"/>
</dbReference>
<dbReference type="PROSITE" id="PS51210">
    <property type="entry name" value="PLA2C"/>
    <property type="match status" value="1"/>
</dbReference>
<dbReference type="InterPro" id="IPR002642">
    <property type="entry name" value="LysoPLipase_cat_dom"/>
</dbReference>
<name>A0AAN7TMU4_9PEZI</name>
<keyword evidence="3 5" id="KW-0442">Lipid degradation</keyword>
<feature type="domain" description="PLA2c" evidence="8">
    <location>
        <begin position="115"/>
        <end position="714"/>
    </location>
</feature>
<feature type="region of interest" description="Disordered" evidence="7">
    <location>
        <begin position="1"/>
        <end position="72"/>
    </location>
</feature>
<dbReference type="GO" id="GO:0004623">
    <property type="term" value="F:phospholipase A2 activity"/>
    <property type="evidence" value="ECO:0007669"/>
    <property type="project" value="TreeGrafter"/>
</dbReference>
<evidence type="ECO:0000313" key="9">
    <source>
        <dbReference type="EMBL" id="KAK5114850.1"/>
    </source>
</evidence>
<dbReference type="Pfam" id="PF01735">
    <property type="entry name" value="PLA2_B"/>
    <property type="match status" value="2"/>
</dbReference>
<keyword evidence="4 5" id="KW-0443">Lipid metabolism</keyword>
<evidence type="ECO:0000256" key="6">
    <source>
        <dbReference type="RuleBase" id="RU362103"/>
    </source>
</evidence>
<proteinExistence type="inferred from homology"/>
<dbReference type="SMART" id="SM00022">
    <property type="entry name" value="PLAc"/>
    <property type="match status" value="1"/>
</dbReference>
<evidence type="ECO:0000259" key="8">
    <source>
        <dbReference type="PROSITE" id="PS51210"/>
    </source>
</evidence>
<dbReference type="Gene3D" id="3.40.1090.10">
    <property type="entry name" value="Cytosolic phospholipase A2 catalytic domain"/>
    <property type="match status" value="1"/>
</dbReference>